<organism evidence="1 2">
    <name type="scientific">Nostoc paludosum FACHB-159</name>
    <dbReference type="NCBI Taxonomy" id="2692908"/>
    <lineage>
        <taxon>Bacteria</taxon>
        <taxon>Bacillati</taxon>
        <taxon>Cyanobacteriota</taxon>
        <taxon>Cyanophyceae</taxon>
        <taxon>Nostocales</taxon>
        <taxon>Nostocaceae</taxon>
        <taxon>Nostoc</taxon>
    </lineage>
</organism>
<name>A0ABR8K7D6_9NOSO</name>
<protein>
    <submittedName>
        <fullName evidence="1">Uncharacterized protein</fullName>
    </submittedName>
</protein>
<dbReference type="EMBL" id="JACJTU010000013">
    <property type="protein sequence ID" value="MBD2735403.1"/>
    <property type="molecule type" value="Genomic_DNA"/>
</dbReference>
<gene>
    <name evidence="1" type="ORF">H6H03_16110</name>
</gene>
<accession>A0ABR8K7D6</accession>
<evidence type="ECO:0000313" key="2">
    <source>
        <dbReference type="Proteomes" id="UP000637383"/>
    </source>
</evidence>
<dbReference type="Proteomes" id="UP000637383">
    <property type="component" value="Unassembled WGS sequence"/>
</dbReference>
<comment type="caution">
    <text evidence="1">The sequence shown here is derived from an EMBL/GenBank/DDBJ whole genome shotgun (WGS) entry which is preliminary data.</text>
</comment>
<dbReference type="RefSeq" id="WP_190956049.1">
    <property type="nucleotide sequence ID" value="NZ_JACJTU010000013.1"/>
</dbReference>
<proteinExistence type="predicted"/>
<keyword evidence="2" id="KW-1185">Reference proteome</keyword>
<evidence type="ECO:0000313" key="1">
    <source>
        <dbReference type="EMBL" id="MBD2735403.1"/>
    </source>
</evidence>
<reference evidence="1 2" key="1">
    <citation type="journal article" date="2020" name="ISME J.">
        <title>Comparative genomics reveals insights into cyanobacterial evolution and habitat adaptation.</title>
        <authorList>
            <person name="Chen M.Y."/>
            <person name="Teng W.K."/>
            <person name="Zhao L."/>
            <person name="Hu C.X."/>
            <person name="Zhou Y.K."/>
            <person name="Han B.P."/>
            <person name="Song L.R."/>
            <person name="Shu W.S."/>
        </authorList>
    </citation>
    <scope>NUCLEOTIDE SEQUENCE [LARGE SCALE GENOMIC DNA]</scope>
    <source>
        <strain evidence="1 2">FACHB-159</strain>
    </source>
</reference>
<sequence length="83" mass="9474">MFTNEIYHIKFWPDNISWKLANFEEIWRVGTDGFANVRNITSQRDRISTYLDLKIPNVLISDAVGSSSRSAIALILLSLLMVS</sequence>